<evidence type="ECO:0000313" key="3">
    <source>
        <dbReference type="Proteomes" id="UP001153620"/>
    </source>
</evidence>
<protein>
    <submittedName>
        <fullName evidence="2">Uncharacterized protein</fullName>
    </submittedName>
</protein>
<evidence type="ECO:0000256" key="1">
    <source>
        <dbReference type="SAM" id="MobiDB-lite"/>
    </source>
</evidence>
<reference evidence="2" key="2">
    <citation type="submission" date="2022-10" db="EMBL/GenBank/DDBJ databases">
        <authorList>
            <consortium name="ENA_rothamsted_submissions"/>
            <consortium name="culmorum"/>
            <person name="King R."/>
        </authorList>
    </citation>
    <scope>NUCLEOTIDE SEQUENCE</scope>
</reference>
<sequence>MEEMNSQGEGTVKHNKVIRNLSRRQHHHKTSDFLIFISHVTWRFHVNERNLYAE</sequence>
<accession>A0A9N9S5G9</accession>
<gene>
    <name evidence="2" type="ORF">CHIRRI_LOCUS12712</name>
</gene>
<proteinExistence type="predicted"/>
<organism evidence="2 3">
    <name type="scientific">Chironomus riparius</name>
    <dbReference type="NCBI Taxonomy" id="315576"/>
    <lineage>
        <taxon>Eukaryota</taxon>
        <taxon>Metazoa</taxon>
        <taxon>Ecdysozoa</taxon>
        <taxon>Arthropoda</taxon>
        <taxon>Hexapoda</taxon>
        <taxon>Insecta</taxon>
        <taxon>Pterygota</taxon>
        <taxon>Neoptera</taxon>
        <taxon>Endopterygota</taxon>
        <taxon>Diptera</taxon>
        <taxon>Nematocera</taxon>
        <taxon>Chironomoidea</taxon>
        <taxon>Chironomidae</taxon>
        <taxon>Chironominae</taxon>
        <taxon>Chironomus</taxon>
    </lineage>
</organism>
<dbReference type="AlphaFoldDB" id="A0A9N9S5G9"/>
<reference evidence="2" key="1">
    <citation type="submission" date="2022-01" db="EMBL/GenBank/DDBJ databases">
        <authorList>
            <person name="King R."/>
        </authorList>
    </citation>
    <scope>NUCLEOTIDE SEQUENCE</scope>
</reference>
<dbReference type="Proteomes" id="UP001153620">
    <property type="component" value="Chromosome 3"/>
</dbReference>
<dbReference type="EMBL" id="OU895879">
    <property type="protein sequence ID" value="CAG9809892.1"/>
    <property type="molecule type" value="Genomic_DNA"/>
</dbReference>
<keyword evidence="3" id="KW-1185">Reference proteome</keyword>
<feature type="region of interest" description="Disordered" evidence="1">
    <location>
        <begin position="1"/>
        <end position="27"/>
    </location>
</feature>
<name>A0A9N9S5G9_9DIPT</name>
<feature type="compositionally biased region" description="Basic residues" evidence="1">
    <location>
        <begin position="13"/>
        <end position="27"/>
    </location>
</feature>
<evidence type="ECO:0000313" key="2">
    <source>
        <dbReference type="EMBL" id="CAG9809892.1"/>
    </source>
</evidence>